<dbReference type="OrthoDB" id="9802256at2"/>
<accession>A0A1I5K1J7</accession>
<sequence length="266" mass="27666">MSTTGSGTRLPAHALAGWFVETCDCETLCPCWVDEDPDDDHCTGLFAWVVEDGRLPGDGGPVDVAGARVVSISTHDGRRRGPDGGRYSVLFVDVDDVPAHGAEAYDALARAFGAPEGPLADLAEVMGAVLSVSPAAIRVESGEGRDEAGGWRIRVHEKQQVDGARHPTEATTSDIPAFEADGADLAFDRPDGAGDGVAAAAGGEPLTLNRTALHRELAAVGSVTAMTATRFRLNLPVLPGGYADATRRSAMRGRFAYPTASVPSDG</sequence>
<gene>
    <name evidence="1" type="ORF">SAMN05660464_1182</name>
</gene>
<protein>
    <recommendedName>
        <fullName evidence="3">DUF1326 domain-containing protein</fullName>
    </recommendedName>
</protein>
<evidence type="ECO:0000313" key="2">
    <source>
        <dbReference type="Proteomes" id="UP000198857"/>
    </source>
</evidence>
<evidence type="ECO:0000313" key="1">
    <source>
        <dbReference type="EMBL" id="SFO78603.1"/>
    </source>
</evidence>
<dbReference type="AlphaFoldDB" id="A0A1I5K1J7"/>
<keyword evidence="2" id="KW-1185">Reference proteome</keyword>
<dbReference type="STRING" id="1523247.SAMN05660464_1182"/>
<dbReference type="Proteomes" id="UP000198857">
    <property type="component" value="Unassembled WGS sequence"/>
</dbReference>
<dbReference type="InterPro" id="IPR009758">
    <property type="entry name" value="DUF1326"/>
</dbReference>
<dbReference type="Pfam" id="PF07040">
    <property type="entry name" value="DUF1326"/>
    <property type="match status" value="1"/>
</dbReference>
<evidence type="ECO:0008006" key="3">
    <source>
        <dbReference type="Google" id="ProtNLM"/>
    </source>
</evidence>
<reference evidence="2" key="1">
    <citation type="submission" date="2016-10" db="EMBL/GenBank/DDBJ databases">
        <authorList>
            <person name="Varghese N."/>
            <person name="Submissions S."/>
        </authorList>
    </citation>
    <scope>NUCLEOTIDE SEQUENCE [LARGE SCALE GENOMIC DNA]</scope>
    <source>
        <strain evidence="2">DSM 44208</strain>
    </source>
</reference>
<name>A0A1I5K1J7_9ACTN</name>
<organism evidence="1 2">
    <name type="scientific">Geodermatophilus dictyosporus</name>
    <dbReference type="NCBI Taxonomy" id="1523247"/>
    <lineage>
        <taxon>Bacteria</taxon>
        <taxon>Bacillati</taxon>
        <taxon>Actinomycetota</taxon>
        <taxon>Actinomycetes</taxon>
        <taxon>Geodermatophilales</taxon>
        <taxon>Geodermatophilaceae</taxon>
        <taxon>Geodermatophilus</taxon>
    </lineage>
</organism>
<dbReference type="RefSeq" id="WP_091107620.1">
    <property type="nucleotide sequence ID" value="NZ_FOWQ01000001.1"/>
</dbReference>
<dbReference type="EMBL" id="FOWQ01000001">
    <property type="protein sequence ID" value="SFO78603.1"/>
    <property type="molecule type" value="Genomic_DNA"/>
</dbReference>
<proteinExistence type="predicted"/>